<evidence type="ECO:0000256" key="2">
    <source>
        <dbReference type="ARBA" id="ARBA00022630"/>
    </source>
</evidence>
<evidence type="ECO:0000256" key="4">
    <source>
        <dbReference type="ARBA" id="ARBA00038054"/>
    </source>
</evidence>
<keyword evidence="2" id="KW-0285">Flavoprotein</keyword>
<evidence type="ECO:0000313" key="6">
    <source>
        <dbReference type="EMBL" id="MBI6628506.1"/>
    </source>
</evidence>
<comment type="cofactor">
    <cofactor evidence="1">
        <name>FMN</name>
        <dbReference type="ChEBI" id="CHEBI:58210"/>
    </cofactor>
</comment>
<dbReference type="InterPro" id="IPR002563">
    <property type="entry name" value="Flavin_Rdtase-like_dom"/>
</dbReference>
<name>A0A934HPC0_9RHOB</name>
<comment type="caution">
    <text evidence="6">The sequence shown here is derived from an EMBL/GenBank/DDBJ whole genome shotgun (WGS) entry which is preliminary data.</text>
</comment>
<comment type="similarity">
    <text evidence="4">Belongs to the flavoredoxin family.</text>
</comment>
<dbReference type="Gene3D" id="2.30.110.10">
    <property type="entry name" value="Electron Transport, Fmn-binding Protein, Chain A"/>
    <property type="match status" value="1"/>
</dbReference>
<dbReference type="Proteomes" id="UP000613255">
    <property type="component" value="Unassembled WGS sequence"/>
</dbReference>
<accession>A0A934HPC0</accession>
<dbReference type="GO" id="GO:0016646">
    <property type="term" value="F:oxidoreductase activity, acting on the CH-NH group of donors, NAD or NADP as acceptor"/>
    <property type="evidence" value="ECO:0007669"/>
    <property type="project" value="UniProtKB-ARBA"/>
</dbReference>
<organism evidence="6 7">
    <name type="scientific">Pontibaca salina</name>
    <dbReference type="NCBI Taxonomy" id="2795731"/>
    <lineage>
        <taxon>Bacteria</taxon>
        <taxon>Pseudomonadati</taxon>
        <taxon>Pseudomonadota</taxon>
        <taxon>Alphaproteobacteria</taxon>
        <taxon>Rhodobacterales</taxon>
        <taxon>Roseobacteraceae</taxon>
        <taxon>Pontibaca</taxon>
    </lineage>
</organism>
<keyword evidence="7" id="KW-1185">Reference proteome</keyword>
<keyword evidence="3" id="KW-0288">FMN</keyword>
<dbReference type="PANTHER" id="PTHR33798">
    <property type="entry name" value="FLAVOPROTEIN OXYGENASE"/>
    <property type="match status" value="1"/>
</dbReference>
<dbReference type="Pfam" id="PF01613">
    <property type="entry name" value="Flavin_Reduct"/>
    <property type="match status" value="1"/>
</dbReference>
<evidence type="ECO:0000313" key="7">
    <source>
        <dbReference type="Proteomes" id="UP000613255"/>
    </source>
</evidence>
<dbReference type="PANTHER" id="PTHR33798:SF5">
    <property type="entry name" value="FLAVIN REDUCTASE LIKE DOMAIN-CONTAINING PROTEIN"/>
    <property type="match status" value="1"/>
</dbReference>
<evidence type="ECO:0000259" key="5">
    <source>
        <dbReference type="SMART" id="SM00903"/>
    </source>
</evidence>
<reference evidence="6" key="1">
    <citation type="submission" date="2020-12" db="EMBL/GenBank/DDBJ databases">
        <title>Pontibaca salina gen. nov., sp. nov., isolated from marine sediment.</title>
        <authorList>
            <person name="Bo J."/>
            <person name="Wang S."/>
            <person name="Song X."/>
            <person name="Du Z."/>
        </authorList>
    </citation>
    <scope>NUCLEOTIDE SEQUENCE</scope>
    <source>
        <strain evidence="6">S1109L</strain>
    </source>
</reference>
<protein>
    <submittedName>
        <fullName evidence="6">Flavin reductase family protein</fullName>
    </submittedName>
</protein>
<proteinExistence type="inferred from homology"/>
<evidence type="ECO:0000256" key="1">
    <source>
        <dbReference type="ARBA" id="ARBA00001917"/>
    </source>
</evidence>
<dbReference type="AlphaFoldDB" id="A0A934HPC0"/>
<dbReference type="SMART" id="SM00903">
    <property type="entry name" value="Flavin_Reduct"/>
    <property type="match status" value="1"/>
</dbReference>
<dbReference type="InterPro" id="IPR012349">
    <property type="entry name" value="Split_barrel_FMN-bd"/>
</dbReference>
<dbReference type="RefSeq" id="WP_198684521.1">
    <property type="nucleotide sequence ID" value="NZ_JAEIJD010000001.1"/>
</dbReference>
<dbReference type="SUPFAM" id="SSF50475">
    <property type="entry name" value="FMN-binding split barrel"/>
    <property type="match status" value="1"/>
</dbReference>
<dbReference type="GO" id="GO:0010181">
    <property type="term" value="F:FMN binding"/>
    <property type="evidence" value="ECO:0007669"/>
    <property type="project" value="InterPro"/>
</dbReference>
<feature type="domain" description="Flavin reductase like" evidence="5">
    <location>
        <begin position="19"/>
        <end position="172"/>
    </location>
</feature>
<evidence type="ECO:0000256" key="3">
    <source>
        <dbReference type="ARBA" id="ARBA00022643"/>
    </source>
</evidence>
<gene>
    <name evidence="6" type="ORF">JAO82_01315</name>
</gene>
<dbReference type="EMBL" id="JAEIJD010000001">
    <property type="protein sequence ID" value="MBI6628506.1"/>
    <property type="molecule type" value="Genomic_DNA"/>
</dbReference>
<sequence>MQVDLADLDPMAGYKLLTATVTPRPIAWVTSLGADGTVNAAPFSFFNAMGHTPPTVALGLQADPVKGFKDTATNILARGEFVVNLVSESVAEKMNQTSIDAPGDVSEFEAAGLTRLASRHVGPPHIAESPVSFECVNLSSIVTGPSQTVVIGRVLSIRINDAYILDADRFHVDTPALRLIARMHGRGWYARGTDLFQLTRPKSDTKK</sequence>